<evidence type="ECO:0000313" key="9">
    <source>
        <dbReference type="EnsemblPlants" id="TuG1812G0300003964.01.T01"/>
    </source>
</evidence>
<evidence type="ECO:0000256" key="5">
    <source>
        <dbReference type="RuleBase" id="RU003651"/>
    </source>
</evidence>
<dbReference type="KEGG" id="tua:125545239"/>
<reference evidence="9" key="2">
    <citation type="submission" date="2018-03" db="EMBL/GenBank/DDBJ databases">
        <title>The Triticum urartu genome reveals the dynamic nature of wheat genome evolution.</title>
        <authorList>
            <person name="Ling H."/>
            <person name="Ma B."/>
            <person name="Shi X."/>
            <person name="Liu H."/>
            <person name="Dong L."/>
            <person name="Sun H."/>
            <person name="Cao Y."/>
            <person name="Gao Q."/>
            <person name="Zheng S."/>
            <person name="Li Y."/>
            <person name="Yu Y."/>
            <person name="Du H."/>
            <person name="Qi M."/>
            <person name="Li Y."/>
            <person name="Yu H."/>
            <person name="Cui Y."/>
            <person name="Wang N."/>
            <person name="Chen C."/>
            <person name="Wu H."/>
            <person name="Zhao Y."/>
            <person name="Zhang J."/>
            <person name="Li Y."/>
            <person name="Zhou W."/>
            <person name="Zhang B."/>
            <person name="Hu W."/>
            <person name="Eijk M."/>
            <person name="Tang J."/>
            <person name="Witsenboer H."/>
            <person name="Zhao S."/>
            <person name="Li Z."/>
            <person name="Zhang A."/>
            <person name="Wang D."/>
            <person name="Liang C."/>
        </authorList>
    </citation>
    <scope>NUCLEOTIDE SEQUENCE [LARGE SCALE GENOMIC DNA]</scope>
    <source>
        <strain evidence="9">cv. G1812</strain>
    </source>
</reference>
<dbReference type="InterPro" id="IPR003959">
    <property type="entry name" value="ATPase_AAA_core"/>
</dbReference>
<feature type="region of interest" description="Disordered" evidence="6">
    <location>
        <begin position="462"/>
        <end position="538"/>
    </location>
</feature>
<dbReference type="Pfam" id="PF14363">
    <property type="entry name" value="AAA_assoc"/>
    <property type="match status" value="1"/>
</dbReference>
<evidence type="ECO:0000256" key="1">
    <source>
        <dbReference type="ARBA" id="ARBA00001946"/>
    </source>
</evidence>
<keyword evidence="5" id="KW-0547">Nucleotide-binding</keyword>
<reference evidence="10" key="1">
    <citation type="journal article" date="2013" name="Nature">
        <title>Draft genome of the wheat A-genome progenitor Triticum urartu.</title>
        <authorList>
            <person name="Ling H.Q."/>
            <person name="Zhao S."/>
            <person name="Liu D."/>
            <person name="Wang J."/>
            <person name="Sun H."/>
            <person name="Zhang C."/>
            <person name="Fan H."/>
            <person name="Li D."/>
            <person name="Dong L."/>
            <person name="Tao Y."/>
            <person name="Gao C."/>
            <person name="Wu H."/>
            <person name="Li Y."/>
            <person name="Cui Y."/>
            <person name="Guo X."/>
            <person name="Zheng S."/>
            <person name="Wang B."/>
            <person name="Yu K."/>
            <person name="Liang Q."/>
            <person name="Yang W."/>
            <person name="Lou X."/>
            <person name="Chen J."/>
            <person name="Feng M."/>
            <person name="Jian J."/>
            <person name="Zhang X."/>
            <person name="Luo G."/>
            <person name="Jiang Y."/>
            <person name="Liu J."/>
            <person name="Wang Z."/>
            <person name="Sha Y."/>
            <person name="Zhang B."/>
            <person name="Wu H."/>
            <person name="Tang D."/>
            <person name="Shen Q."/>
            <person name="Xue P."/>
            <person name="Zou S."/>
            <person name="Wang X."/>
            <person name="Liu X."/>
            <person name="Wang F."/>
            <person name="Yang Y."/>
            <person name="An X."/>
            <person name="Dong Z."/>
            <person name="Zhang K."/>
            <person name="Zhang X."/>
            <person name="Luo M.C."/>
            <person name="Dvorak J."/>
            <person name="Tong Y."/>
            <person name="Wang J."/>
            <person name="Yang H."/>
            <person name="Li Z."/>
            <person name="Wang D."/>
            <person name="Zhang A."/>
            <person name="Wang J."/>
        </authorList>
    </citation>
    <scope>NUCLEOTIDE SEQUENCE</scope>
    <source>
        <strain evidence="10">cv. G1812</strain>
    </source>
</reference>
<dbReference type="EnsemblPlants" id="TuG1812G0300003964.01.T01">
    <property type="protein sequence ID" value="TuG1812G0300003964.01.T01"/>
    <property type="gene ID" value="TuG1812G0300003964.01"/>
</dbReference>
<dbReference type="Gene3D" id="6.10.280.40">
    <property type="match status" value="1"/>
</dbReference>
<evidence type="ECO:0000256" key="7">
    <source>
        <dbReference type="SAM" id="Phobius"/>
    </source>
</evidence>
<dbReference type="Gene3D" id="3.40.50.300">
    <property type="entry name" value="P-loop containing nucleotide triphosphate hydrolases"/>
    <property type="match status" value="1"/>
</dbReference>
<dbReference type="Proteomes" id="UP000015106">
    <property type="component" value="Chromosome 3"/>
</dbReference>
<dbReference type="InterPro" id="IPR025753">
    <property type="entry name" value="AAA_N_dom"/>
</dbReference>
<keyword evidence="7" id="KW-0812">Transmembrane</keyword>
<dbReference type="AlphaFoldDB" id="A0A8R7PW61"/>
<proteinExistence type="inferred from homology"/>
<dbReference type="GO" id="GO:0016887">
    <property type="term" value="F:ATP hydrolysis activity"/>
    <property type="evidence" value="ECO:0007669"/>
    <property type="project" value="InterPro"/>
</dbReference>
<dbReference type="SUPFAM" id="SSF52540">
    <property type="entry name" value="P-loop containing nucleoside triphosphate hydrolases"/>
    <property type="match status" value="1"/>
</dbReference>
<dbReference type="InterPro" id="IPR003593">
    <property type="entry name" value="AAA+_ATPase"/>
</dbReference>
<reference evidence="9" key="3">
    <citation type="submission" date="2022-06" db="UniProtKB">
        <authorList>
            <consortium name="EnsemblPlants"/>
        </authorList>
    </citation>
    <scope>IDENTIFICATION</scope>
</reference>
<comment type="catalytic activity">
    <reaction evidence="4">
        <text>ATP + H2O = ADP + phosphate + H(+)</text>
        <dbReference type="Rhea" id="RHEA:13065"/>
        <dbReference type="ChEBI" id="CHEBI:15377"/>
        <dbReference type="ChEBI" id="CHEBI:15378"/>
        <dbReference type="ChEBI" id="CHEBI:30616"/>
        <dbReference type="ChEBI" id="CHEBI:43474"/>
        <dbReference type="ChEBI" id="CHEBI:456216"/>
    </reaction>
</comment>
<evidence type="ECO:0000256" key="4">
    <source>
        <dbReference type="ARBA" id="ARBA00049360"/>
    </source>
</evidence>
<feature type="compositionally biased region" description="Acidic residues" evidence="6">
    <location>
        <begin position="466"/>
        <end position="490"/>
    </location>
</feature>
<evidence type="ECO:0000256" key="3">
    <source>
        <dbReference type="ARBA" id="ARBA00022842"/>
    </source>
</evidence>
<protein>
    <recommendedName>
        <fullName evidence="8">AAA+ ATPase domain-containing protein</fullName>
    </recommendedName>
</protein>
<keyword evidence="5" id="KW-0067">ATP-binding</keyword>
<sequence>MQMMGAVLDHFRSSAWYYLTPVLACAPVGVFRTYFNQYLRRPVRRLLPFLDPFVTIDIAAKPEDYSFSYQGKVKSSDAYAEVLAYLSAVCSRDARELRAEGAVEGHTFVLSLREGQVVADDFKGVTMSWSAVAEEKTTWRGSGRCCRLTFHERHRRLVVDEYLPHVRRAGEEVMFGNRPRRLYSNKKELSYHSTRDEVWSYIDFDHPTTFDTLAMDPAKKQMIKDDLDDFSNSRDYYRRIGKAWKRGYLLHGPPGTGKSTMIAAMANYLKYDIYDIELTTLETNSDLRKLFIETTGKSIIVIEDIDCSLDLTGSRATMLPPPPALDDAAEAGYDKSRGNRRNILTLSGLLNFIDGLWSAHSGERIIVFTTNHLDKLDPALIRRGRMDMHIEMSYCGFKAFKTLANNYLEVEAHPLFGAVEELLRDVEMTPADVAECLMPSKRSARDADACLARLIDQLKERKAAEEDKESEAADAEEDDVQDAAKEEDERETEKVPSKSKKDKSEVASKPTRRVMTNGAHTAGATGVSVSTSTDHYLS</sequence>
<keyword evidence="7" id="KW-1133">Transmembrane helix</keyword>
<keyword evidence="3" id="KW-0460">Magnesium</keyword>
<dbReference type="PROSITE" id="PS00674">
    <property type="entry name" value="AAA"/>
    <property type="match status" value="1"/>
</dbReference>
<dbReference type="Gramene" id="TuG1812G0300003964.01.T01">
    <property type="protein sequence ID" value="TuG1812G0300003964.01.T01"/>
    <property type="gene ID" value="TuG1812G0300003964.01"/>
</dbReference>
<dbReference type="GO" id="GO:0005524">
    <property type="term" value="F:ATP binding"/>
    <property type="evidence" value="ECO:0007669"/>
    <property type="project" value="UniProtKB-KW"/>
</dbReference>
<dbReference type="Pfam" id="PF25568">
    <property type="entry name" value="AAA_lid_At3g28540"/>
    <property type="match status" value="1"/>
</dbReference>
<feature type="compositionally biased region" description="Polar residues" evidence="6">
    <location>
        <begin position="527"/>
        <end position="538"/>
    </location>
</feature>
<dbReference type="InterPro" id="IPR058017">
    <property type="entry name" value="At3g28540-like_C"/>
</dbReference>
<dbReference type="InterPro" id="IPR027417">
    <property type="entry name" value="P-loop_NTPase"/>
</dbReference>
<feature type="transmembrane region" description="Helical" evidence="7">
    <location>
        <begin position="15"/>
        <end position="35"/>
    </location>
</feature>
<name>A0A8R7PW61_TRIUA</name>
<accession>A0A8R7PW61</accession>
<dbReference type="GO" id="GO:0006950">
    <property type="term" value="P:response to stress"/>
    <property type="evidence" value="ECO:0007669"/>
    <property type="project" value="UniProtKB-ARBA"/>
</dbReference>
<evidence type="ECO:0000256" key="6">
    <source>
        <dbReference type="SAM" id="MobiDB-lite"/>
    </source>
</evidence>
<dbReference type="GeneID" id="125545239"/>
<comment type="similarity">
    <text evidence="2">Belongs to the AAA ATPase family. BCS1 subfamily.</text>
</comment>
<evidence type="ECO:0000259" key="8">
    <source>
        <dbReference type="SMART" id="SM00382"/>
    </source>
</evidence>
<feature type="domain" description="AAA+ ATPase" evidence="8">
    <location>
        <begin position="244"/>
        <end position="396"/>
    </location>
</feature>
<dbReference type="RefSeq" id="XP_048565090.1">
    <property type="nucleotide sequence ID" value="XM_048709133.1"/>
</dbReference>
<dbReference type="Pfam" id="PF00004">
    <property type="entry name" value="AAA"/>
    <property type="match status" value="1"/>
</dbReference>
<keyword evidence="7" id="KW-0472">Membrane</keyword>
<comment type="cofactor">
    <cofactor evidence="1">
        <name>Mg(2+)</name>
        <dbReference type="ChEBI" id="CHEBI:18420"/>
    </cofactor>
</comment>
<evidence type="ECO:0000256" key="2">
    <source>
        <dbReference type="ARBA" id="ARBA00007448"/>
    </source>
</evidence>
<organism evidence="9 10">
    <name type="scientific">Triticum urartu</name>
    <name type="common">Red wild einkorn</name>
    <name type="synonym">Crithodium urartu</name>
    <dbReference type="NCBI Taxonomy" id="4572"/>
    <lineage>
        <taxon>Eukaryota</taxon>
        <taxon>Viridiplantae</taxon>
        <taxon>Streptophyta</taxon>
        <taxon>Embryophyta</taxon>
        <taxon>Tracheophyta</taxon>
        <taxon>Spermatophyta</taxon>
        <taxon>Magnoliopsida</taxon>
        <taxon>Liliopsida</taxon>
        <taxon>Poales</taxon>
        <taxon>Poaceae</taxon>
        <taxon>BOP clade</taxon>
        <taxon>Pooideae</taxon>
        <taxon>Triticodae</taxon>
        <taxon>Triticeae</taxon>
        <taxon>Triticinae</taxon>
        <taxon>Triticum</taxon>
    </lineage>
</organism>
<dbReference type="InterPro" id="IPR003960">
    <property type="entry name" value="ATPase_AAA_CS"/>
</dbReference>
<dbReference type="InterPro" id="IPR050747">
    <property type="entry name" value="Mitochondrial_chaperone_BCS1"/>
</dbReference>
<dbReference type="PANTHER" id="PTHR23070">
    <property type="entry name" value="BCS1 AAA-TYPE ATPASE"/>
    <property type="match status" value="1"/>
</dbReference>
<keyword evidence="10" id="KW-1185">Reference proteome</keyword>
<dbReference type="OrthoDB" id="10251412at2759"/>
<dbReference type="SMART" id="SM00382">
    <property type="entry name" value="AAA"/>
    <property type="match status" value="1"/>
</dbReference>
<gene>
    <name evidence="9" type="primary">LOC125545239</name>
</gene>
<dbReference type="CDD" id="cd19510">
    <property type="entry name" value="RecA-like_BCS1"/>
    <property type="match status" value="1"/>
</dbReference>
<evidence type="ECO:0000313" key="10">
    <source>
        <dbReference type="Proteomes" id="UP000015106"/>
    </source>
</evidence>